<dbReference type="PANTHER" id="PTHR11129:SF1">
    <property type="entry name" value="PROTEIN FARNESYLTRANSFERASE_GERANYLGERANYLTRANSFERASE TYPE-1 SUBUNIT ALPHA"/>
    <property type="match status" value="1"/>
</dbReference>
<evidence type="ECO:0000256" key="3">
    <source>
        <dbReference type="ARBA" id="ARBA00012700"/>
    </source>
</evidence>
<evidence type="ECO:0000256" key="11">
    <source>
        <dbReference type="ARBA" id="ARBA00042436"/>
    </source>
</evidence>
<sequence>MSVIESDNSSSAEEEYIFYRDRPDWKDLTPIPQDDGPHPVVKIAYTDAFQDVYDYFRAIVARGELSERALLLTEDAIQMNAANYTVWQYRRKIIKHINYDLKKEIDFCREMIEINPKNYQVWHHRRVIVEWLGDPSKELLFTRIIFNSDAKNYHAWEHRQWVLIFLMNELDYVEELIQEDIRNNSAWNQRYFVISRTTGFTEDVIKKEINYTKAAIEKLGNNESSWNYLKGILIHSSSRLSELEDLEKWCWDLYKVRGETCPFLISFLIDLLEDKMEASTMDENERRQNLEQALKLCESLAGEHDKIRREYWRFIAKRLLSKFKM</sequence>
<protein>
    <recommendedName>
        <fullName evidence="9">Protein farnesyltransferase/geranylgeranyltransferase type-1 subunit alpha</fullName>
        <ecNumber evidence="4">2.5.1.58</ecNumber>
        <ecNumber evidence="3">2.5.1.59</ecNumber>
    </recommendedName>
    <alternativeName>
        <fullName evidence="12">CAAX farnesyltransferase subunit alpha</fullName>
    </alternativeName>
    <alternativeName>
        <fullName evidence="11">FTase-alpha</fullName>
    </alternativeName>
    <alternativeName>
        <fullName evidence="10">Ras proteins prenyltransferase subunit alpha</fullName>
    </alternativeName>
    <alternativeName>
        <fullName evidence="13">Type I protein geranyl-geranyltransferase subunit alpha</fullName>
    </alternativeName>
</protein>
<dbReference type="PANTHER" id="PTHR11129">
    <property type="entry name" value="PROTEIN FARNESYLTRANSFERASE ALPHA SUBUNIT/RAB GERANYLGERANYL TRANSFERASE ALPHA SUBUNIT"/>
    <property type="match status" value="1"/>
</dbReference>
<evidence type="ECO:0000256" key="9">
    <source>
        <dbReference type="ARBA" id="ARBA00040965"/>
    </source>
</evidence>
<evidence type="ECO:0000256" key="13">
    <source>
        <dbReference type="ARBA" id="ARBA00043219"/>
    </source>
</evidence>
<evidence type="ECO:0000313" key="15">
    <source>
        <dbReference type="Proteomes" id="UP000326759"/>
    </source>
</evidence>
<dbReference type="EC" id="2.5.1.58" evidence="4"/>
<keyword evidence="5" id="KW-0637">Prenyltransferase</keyword>
<comment type="similarity">
    <text evidence="2">Belongs to the protein prenyltransferase subunit alpha family.</text>
</comment>
<dbReference type="GO" id="GO:0005953">
    <property type="term" value="C:CAAX-protein geranylgeranyltransferase complex"/>
    <property type="evidence" value="ECO:0007669"/>
    <property type="project" value="TreeGrafter"/>
</dbReference>
<gene>
    <name evidence="14" type="primary">FNTA</name>
    <name evidence="14" type="ORF">Anas_00180</name>
</gene>
<dbReference type="EMBL" id="SEYY01000660">
    <property type="protein sequence ID" value="KAB7506782.1"/>
    <property type="molecule type" value="Genomic_DNA"/>
</dbReference>
<keyword evidence="8" id="KW-0460">Magnesium</keyword>
<proteinExistence type="inferred from homology"/>
<organism evidence="14 15">
    <name type="scientific">Armadillidium nasatum</name>
    <dbReference type="NCBI Taxonomy" id="96803"/>
    <lineage>
        <taxon>Eukaryota</taxon>
        <taxon>Metazoa</taxon>
        <taxon>Ecdysozoa</taxon>
        <taxon>Arthropoda</taxon>
        <taxon>Crustacea</taxon>
        <taxon>Multicrustacea</taxon>
        <taxon>Malacostraca</taxon>
        <taxon>Eumalacostraca</taxon>
        <taxon>Peracarida</taxon>
        <taxon>Isopoda</taxon>
        <taxon>Oniscidea</taxon>
        <taxon>Crinocheta</taxon>
        <taxon>Armadillidiidae</taxon>
        <taxon>Armadillidium</taxon>
    </lineage>
</organism>
<dbReference type="Gene3D" id="1.25.40.120">
    <property type="entry name" value="Protein prenylyltransferase"/>
    <property type="match status" value="1"/>
</dbReference>
<dbReference type="EC" id="2.5.1.59" evidence="3"/>
<dbReference type="InterPro" id="IPR002088">
    <property type="entry name" value="Prenyl_trans_a"/>
</dbReference>
<dbReference type="AlphaFoldDB" id="A0A5N5TKW4"/>
<evidence type="ECO:0000313" key="14">
    <source>
        <dbReference type="EMBL" id="KAB7506782.1"/>
    </source>
</evidence>
<evidence type="ECO:0000256" key="1">
    <source>
        <dbReference type="ARBA" id="ARBA00001946"/>
    </source>
</evidence>
<evidence type="ECO:0000256" key="2">
    <source>
        <dbReference type="ARBA" id="ARBA00006734"/>
    </source>
</evidence>
<evidence type="ECO:0000256" key="12">
    <source>
        <dbReference type="ARBA" id="ARBA00043086"/>
    </source>
</evidence>
<dbReference type="GO" id="GO:0004660">
    <property type="term" value="F:protein farnesyltransferase activity"/>
    <property type="evidence" value="ECO:0007669"/>
    <property type="project" value="UniProtKB-EC"/>
</dbReference>
<dbReference type="GO" id="GO:0004662">
    <property type="term" value="F:CAAX-protein geranylgeranyltransferase activity"/>
    <property type="evidence" value="ECO:0007669"/>
    <property type="project" value="UniProtKB-EC"/>
</dbReference>
<accession>A0A5N5TKW4</accession>
<evidence type="ECO:0000256" key="8">
    <source>
        <dbReference type="ARBA" id="ARBA00022842"/>
    </source>
</evidence>
<dbReference type="SUPFAM" id="SSF48439">
    <property type="entry name" value="Protein prenylyltransferase"/>
    <property type="match status" value="1"/>
</dbReference>
<evidence type="ECO:0000256" key="7">
    <source>
        <dbReference type="ARBA" id="ARBA00022737"/>
    </source>
</evidence>
<dbReference type="Pfam" id="PF01239">
    <property type="entry name" value="PPTA"/>
    <property type="match status" value="5"/>
</dbReference>
<keyword evidence="6 14" id="KW-0808">Transferase</keyword>
<keyword evidence="15" id="KW-1185">Reference proteome</keyword>
<evidence type="ECO:0000256" key="4">
    <source>
        <dbReference type="ARBA" id="ARBA00012702"/>
    </source>
</evidence>
<dbReference type="OrthoDB" id="272289at2759"/>
<keyword evidence="7" id="KW-0677">Repeat</keyword>
<reference evidence="14 15" key="1">
    <citation type="journal article" date="2019" name="PLoS Biol.">
        <title>Sex chromosomes control vertical transmission of feminizing Wolbachia symbionts in an isopod.</title>
        <authorList>
            <person name="Becking T."/>
            <person name="Chebbi M.A."/>
            <person name="Giraud I."/>
            <person name="Moumen B."/>
            <person name="Laverre T."/>
            <person name="Caubet Y."/>
            <person name="Peccoud J."/>
            <person name="Gilbert C."/>
            <person name="Cordaux R."/>
        </authorList>
    </citation>
    <scope>NUCLEOTIDE SEQUENCE [LARGE SCALE GENOMIC DNA]</scope>
    <source>
        <strain evidence="14">ANa2</strain>
        <tissue evidence="14">Whole body excluding digestive tract and cuticle</tissue>
    </source>
</reference>
<evidence type="ECO:0000256" key="5">
    <source>
        <dbReference type="ARBA" id="ARBA00022602"/>
    </source>
</evidence>
<dbReference type="GO" id="GO:0005965">
    <property type="term" value="C:protein farnesyltransferase complex"/>
    <property type="evidence" value="ECO:0007669"/>
    <property type="project" value="TreeGrafter"/>
</dbReference>
<evidence type="ECO:0000256" key="10">
    <source>
        <dbReference type="ARBA" id="ARBA00041392"/>
    </source>
</evidence>
<dbReference type="PROSITE" id="PS51147">
    <property type="entry name" value="PFTA"/>
    <property type="match status" value="4"/>
</dbReference>
<name>A0A5N5TKW4_9CRUS</name>
<evidence type="ECO:0000256" key="6">
    <source>
        <dbReference type="ARBA" id="ARBA00022679"/>
    </source>
</evidence>
<comment type="cofactor">
    <cofactor evidence="1">
        <name>Mg(2+)</name>
        <dbReference type="ChEBI" id="CHEBI:18420"/>
    </cofactor>
</comment>
<dbReference type="Proteomes" id="UP000326759">
    <property type="component" value="Unassembled WGS sequence"/>
</dbReference>
<comment type="caution">
    <text evidence="14">The sequence shown here is derived from an EMBL/GenBank/DDBJ whole genome shotgun (WGS) entry which is preliminary data.</text>
</comment>